<feature type="region of interest" description="Disordered" evidence="1">
    <location>
        <begin position="44"/>
        <end position="69"/>
    </location>
</feature>
<proteinExistence type="predicted"/>
<dbReference type="EMBL" id="JADGMS010000005">
    <property type="protein sequence ID" value="KAF9681960.1"/>
    <property type="molecule type" value="Genomic_DNA"/>
</dbReference>
<organism evidence="3 4">
    <name type="scientific">Salix dunnii</name>
    <dbReference type="NCBI Taxonomy" id="1413687"/>
    <lineage>
        <taxon>Eukaryota</taxon>
        <taxon>Viridiplantae</taxon>
        <taxon>Streptophyta</taxon>
        <taxon>Embryophyta</taxon>
        <taxon>Tracheophyta</taxon>
        <taxon>Spermatophyta</taxon>
        <taxon>Magnoliopsida</taxon>
        <taxon>eudicotyledons</taxon>
        <taxon>Gunneridae</taxon>
        <taxon>Pentapetalae</taxon>
        <taxon>rosids</taxon>
        <taxon>fabids</taxon>
        <taxon>Malpighiales</taxon>
        <taxon>Salicaceae</taxon>
        <taxon>Saliceae</taxon>
        <taxon>Salix</taxon>
    </lineage>
</organism>
<keyword evidence="2" id="KW-1133">Transmembrane helix</keyword>
<reference evidence="3 4" key="1">
    <citation type="submission" date="2020-10" db="EMBL/GenBank/DDBJ databases">
        <title>Plant Genome Project.</title>
        <authorList>
            <person name="Zhang R.-G."/>
        </authorList>
    </citation>
    <scope>NUCLEOTIDE SEQUENCE [LARGE SCALE GENOMIC DNA]</scope>
    <source>
        <strain evidence="3">FAFU-HL-1</strain>
        <tissue evidence="3">Leaf</tissue>
    </source>
</reference>
<feature type="transmembrane region" description="Helical" evidence="2">
    <location>
        <begin position="98"/>
        <end position="116"/>
    </location>
</feature>
<dbReference type="AlphaFoldDB" id="A0A835K2N8"/>
<evidence type="ECO:0000256" key="2">
    <source>
        <dbReference type="SAM" id="Phobius"/>
    </source>
</evidence>
<sequence length="197" mass="22674">MVVVKMAANDFLLSNWQQIPSEAVFWVRLENGWHPLDYDYNRRRVKDSGPGNKRQQALTGKKKGESITNHRSSRRLVSFTKAIAQFYNFAKKLLNVEVITFVAVAVWSLCLNVCLFKWELRGMKTPTADDEAEEEGLAVSERSEGKKLRQKRIMRRRNKTIIWIHNSQGILLPSTVSSSPKSNMGRRREGRRGEVVV</sequence>
<protein>
    <submittedName>
        <fullName evidence="3">Uncharacterized protein</fullName>
    </submittedName>
</protein>
<keyword evidence="2" id="KW-0472">Membrane</keyword>
<evidence type="ECO:0000313" key="3">
    <source>
        <dbReference type="EMBL" id="KAF9681960.1"/>
    </source>
</evidence>
<evidence type="ECO:0000313" key="4">
    <source>
        <dbReference type="Proteomes" id="UP000657918"/>
    </source>
</evidence>
<keyword evidence="4" id="KW-1185">Reference proteome</keyword>
<gene>
    <name evidence="3" type="ORF">SADUNF_Sadunf05G0057600</name>
</gene>
<accession>A0A835K2N8</accession>
<dbReference type="Proteomes" id="UP000657918">
    <property type="component" value="Unassembled WGS sequence"/>
</dbReference>
<comment type="caution">
    <text evidence="3">The sequence shown here is derived from an EMBL/GenBank/DDBJ whole genome shotgun (WGS) entry which is preliminary data.</text>
</comment>
<name>A0A835K2N8_9ROSI</name>
<keyword evidence="2" id="KW-0812">Transmembrane</keyword>
<evidence type="ECO:0000256" key="1">
    <source>
        <dbReference type="SAM" id="MobiDB-lite"/>
    </source>
</evidence>
<feature type="region of interest" description="Disordered" evidence="1">
    <location>
        <begin position="174"/>
        <end position="197"/>
    </location>
</feature>